<feature type="domain" description="PUA" evidence="1">
    <location>
        <begin position="94"/>
        <end position="168"/>
    </location>
</feature>
<dbReference type="STRING" id="1435377.SUSAZ_02965"/>
<dbReference type="Pfam" id="PF14810">
    <property type="entry name" value="TGT_C2"/>
    <property type="match status" value="1"/>
</dbReference>
<dbReference type="InterPro" id="IPR038250">
    <property type="entry name" value="TGT_C2_sf"/>
</dbReference>
<dbReference type="Gene3D" id="2.30.130.10">
    <property type="entry name" value="PUA domain"/>
    <property type="match status" value="1"/>
</dbReference>
<dbReference type="PaxDb" id="1435377-SUSAZ_02965"/>
<dbReference type="PROSITE" id="PS50890">
    <property type="entry name" value="PUA"/>
    <property type="match status" value="1"/>
</dbReference>
<dbReference type="InterPro" id="IPR015947">
    <property type="entry name" value="PUA-like_sf"/>
</dbReference>
<organism evidence="3 4">
    <name type="scientific">Sulfolobus acidocaldarius</name>
    <dbReference type="NCBI Taxonomy" id="2285"/>
    <lineage>
        <taxon>Archaea</taxon>
        <taxon>Thermoproteota</taxon>
        <taxon>Thermoprotei</taxon>
        <taxon>Sulfolobales</taxon>
        <taxon>Sulfolobaceae</taxon>
        <taxon>Sulfolobus</taxon>
    </lineage>
</organism>
<dbReference type="InterPro" id="IPR002478">
    <property type="entry name" value="PUA"/>
</dbReference>
<evidence type="ECO:0000313" key="3">
    <source>
        <dbReference type="EMBL" id="ALU31761.1"/>
    </source>
</evidence>
<evidence type="ECO:0000259" key="1">
    <source>
        <dbReference type="SMART" id="SM00359"/>
    </source>
</evidence>
<dbReference type="CDD" id="cd21149">
    <property type="entry name" value="PUA_archaeosine_TGT"/>
    <property type="match status" value="1"/>
</dbReference>
<dbReference type="Gene3D" id="3.10.450.90">
    <property type="entry name" value="ArcTGT, C2 domain"/>
    <property type="match status" value="1"/>
</dbReference>
<evidence type="ECO:0000313" key="4">
    <source>
        <dbReference type="Proteomes" id="UP000060043"/>
    </source>
</evidence>
<dbReference type="InterPro" id="IPR029402">
    <property type="entry name" value="TGT_C2"/>
</dbReference>
<dbReference type="GeneID" id="14551176"/>
<dbReference type="SUPFAM" id="SSF88697">
    <property type="entry name" value="PUA domain-like"/>
    <property type="match status" value="1"/>
</dbReference>
<dbReference type="OMA" id="DYQFGRG"/>
<dbReference type="EMBL" id="CP013695">
    <property type="protein sequence ID" value="ALU31761.1"/>
    <property type="molecule type" value="Genomic_DNA"/>
</dbReference>
<gene>
    <name evidence="2" type="ORF">ATY89_03115</name>
    <name evidence="3" type="ORF">ATZ20_06140</name>
</gene>
<dbReference type="InterPro" id="IPR036974">
    <property type="entry name" value="PUA_sf"/>
</dbReference>
<reference evidence="4 5" key="1">
    <citation type="submission" date="2015-12" db="EMBL/GenBank/DDBJ databases">
        <title>A stable core within a dynamic pangenome in Sulfolobus acidocaldarius.</title>
        <authorList>
            <person name="Anderson R."/>
            <person name="Kouris A."/>
            <person name="Seward C."/>
            <person name="Campbell K."/>
            <person name="Whitaker R."/>
        </authorList>
    </citation>
    <scope>NUCLEOTIDE SEQUENCE [LARGE SCALE GENOMIC DNA]</scope>
    <source>
        <strain evidence="2 5">GG12-C01-09</strain>
        <strain evidence="3 4">NG05B_CO5_07</strain>
    </source>
</reference>
<proteinExistence type="predicted"/>
<dbReference type="NCBIfam" id="TIGR00451">
    <property type="entry name" value="unchar_dom_2"/>
    <property type="match status" value="1"/>
</dbReference>
<dbReference type="RefSeq" id="WP_011277543.1">
    <property type="nucleotide sequence ID" value="NZ_BHWZ01000001.1"/>
</dbReference>
<dbReference type="InterPro" id="IPR004521">
    <property type="entry name" value="Uncharacterised_CHP00451"/>
</dbReference>
<name>A0A0U2Y887_9CREN</name>
<dbReference type="AlphaFoldDB" id="A0A0U2Y887"/>
<evidence type="ECO:0000313" key="5">
    <source>
        <dbReference type="Proteomes" id="UP000065473"/>
    </source>
</evidence>
<dbReference type="SMART" id="SM00359">
    <property type="entry name" value="PUA"/>
    <property type="match status" value="1"/>
</dbReference>
<accession>A0A0U2Y887</accession>
<dbReference type="Proteomes" id="UP000065473">
    <property type="component" value="Chromosome"/>
</dbReference>
<dbReference type="Proteomes" id="UP000060043">
    <property type="component" value="Chromosome"/>
</dbReference>
<sequence>MIFKFLKAPYEANDEEMRYIYDVLSYQFSPSLSDCIFIKHNKFLIQRSINTDKIRDILTLDRKLFLVLRAQDNLFSITEASGNDIKECSKPPSFRVMIQKEISEFILQGKNVFCKFVVDADPMIRYGDEVLVVDEDDRLLAIGRAKVSGEEIKQYKKGLAVIVKRVVK</sequence>
<dbReference type="OrthoDB" id="7576at2157"/>
<evidence type="ECO:0000313" key="2">
    <source>
        <dbReference type="EMBL" id="ALU29035.1"/>
    </source>
</evidence>
<protein>
    <submittedName>
        <fullName evidence="3">Pseudouridine synthase</fullName>
    </submittedName>
</protein>
<dbReference type="EMBL" id="CP013694">
    <property type="protein sequence ID" value="ALU29035.1"/>
    <property type="molecule type" value="Genomic_DNA"/>
</dbReference>
<dbReference type="SUPFAM" id="SSF88802">
    <property type="entry name" value="Pre-PUA domain"/>
    <property type="match status" value="1"/>
</dbReference>
<dbReference type="Pfam" id="PF01472">
    <property type="entry name" value="PUA"/>
    <property type="match status" value="1"/>
</dbReference>
<dbReference type="GO" id="GO:0003723">
    <property type="term" value="F:RNA binding"/>
    <property type="evidence" value="ECO:0007669"/>
    <property type="project" value="InterPro"/>
</dbReference>